<keyword evidence="1 3" id="KW-0728">SH3 domain</keyword>
<keyword evidence="8" id="KW-1185">Reference proteome</keyword>
<feature type="non-terminal residue" evidence="7">
    <location>
        <position position="269"/>
    </location>
</feature>
<dbReference type="GO" id="GO:0007015">
    <property type="term" value="P:actin filament organization"/>
    <property type="evidence" value="ECO:0007669"/>
    <property type="project" value="TreeGrafter"/>
</dbReference>
<accession>A0A8J6C4R6</accession>
<dbReference type="InterPro" id="IPR035507">
    <property type="entry name" value="Ie/If_SH3"/>
</dbReference>
<dbReference type="Pfam" id="PF06017">
    <property type="entry name" value="Myosin_TH1"/>
    <property type="match status" value="1"/>
</dbReference>
<dbReference type="CDD" id="cd11827">
    <property type="entry name" value="SH3_MyoIe_If_like"/>
    <property type="match status" value="1"/>
</dbReference>
<evidence type="ECO:0000256" key="1">
    <source>
        <dbReference type="ARBA" id="ARBA00022443"/>
    </source>
</evidence>
<dbReference type="SMART" id="SM00326">
    <property type="entry name" value="SH3"/>
    <property type="match status" value="1"/>
</dbReference>
<keyword evidence="2" id="KW-0112">Calmodulin-binding</keyword>
<dbReference type="PANTHER" id="PTHR14167:SF6">
    <property type="entry name" value="SH3 DOMAIN-CONTAINING KINASE-BINDING PROTEIN 1"/>
    <property type="match status" value="1"/>
</dbReference>
<evidence type="ECO:0000259" key="6">
    <source>
        <dbReference type="PROSITE" id="PS51757"/>
    </source>
</evidence>
<dbReference type="InterPro" id="IPR050384">
    <property type="entry name" value="Endophilin_SH3RF"/>
</dbReference>
<organism evidence="7 8">
    <name type="scientific">Eleutherodactylus coqui</name>
    <name type="common">Puerto Rican coqui</name>
    <dbReference type="NCBI Taxonomy" id="57060"/>
    <lineage>
        <taxon>Eukaryota</taxon>
        <taxon>Metazoa</taxon>
        <taxon>Chordata</taxon>
        <taxon>Craniata</taxon>
        <taxon>Vertebrata</taxon>
        <taxon>Euteleostomi</taxon>
        <taxon>Amphibia</taxon>
        <taxon>Batrachia</taxon>
        <taxon>Anura</taxon>
        <taxon>Neobatrachia</taxon>
        <taxon>Hyloidea</taxon>
        <taxon>Eleutherodactylidae</taxon>
        <taxon>Eleutherodactylinae</taxon>
        <taxon>Eleutherodactylus</taxon>
        <taxon>Eleutherodactylus</taxon>
    </lineage>
</organism>
<feature type="region of interest" description="Disordered" evidence="4">
    <location>
        <begin position="88"/>
        <end position="175"/>
    </location>
</feature>
<dbReference type="InterPro" id="IPR001452">
    <property type="entry name" value="SH3_domain"/>
</dbReference>
<dbReference type="PROSITE" id="PS50002">
    <property type="entry name" value="SH3"/>
    <property type="match status" value="1"/>
</dbReference>
<dbReference type="GO" id="GO:0003774">
    <property type="term" value="F:cytoskeletal motor activity"/>
    <property type="evidence" value="ECO:0007669"/>
    <property type="project" value="InterPro"/>
</dbReference>
<dbReference type="GO" id="GO:0016459">
    <property type="term" value="C:myosin complex"/>
    <property type="evidence" value="ECO:0007669"/>
    <property type="project" value="InterPro"/>
</dbReference>
<evidence type="ECO:0000256" key="2">
    <source>
        <dbReference type="ARBA" id="ARBA00022860"/>
    </source>
</evidence>
<dbReference type="Gene3D" id="2.30.30.40">
    <property type="entry name" value="SH3 Domains"/>
    <property type="match status" value="1"/>
</dbReference>
<dbReference type="FunFam" id="2.30.30.40:FF:000072">
    <property type="entry name" value="Unconventional Myosin IB"/>
    <property type="match status" value="1"/>
</dbReference>
<evidence type="ECO:0000256" key="4">
    <source>
        <dbReference type="SAM" id="MobiDB-lite"/>
    </source>
</evidence>
<gene>
    <name evidence="7" type="ORF">GDO78_022464</name>
</gene>
<feature type="domain" description="TH1" evidence="6">
    <location>
        <begin position="1"/>
        <end position="93"/>
    </location>
</feature>
<comment type="caution">
    <text evidence="7">The sequence shown here is derived from an EMBL/GenBank/DDBJ whole genome shotgun (WGS) entry which is preliminary data.</text>
</comment>
<evidence type="ECO:0000259" key="5">
    <source>
        <dbReference type="PROSITE" id="PS50002"/>
    </source>
</evidence>
<proteinExistence type="predicted"/>
<evidence type="ECO:0008006" key="9">
    <source>
        <dbReference type="Google" id="ProtNLM"/>
    </source>
</evidence>
<dbReference type="GO" id="GO:0016477">
    <property type="term" value="P:cell migration"/>
    <property type="evidence" value="ECO:0007669"/>
    <property type="project" value="TreeGrafter"/>
</dbReference>
<dbReference type="Pfam" id="PF00018">
    <property type="entry name" value="SH3_1"/>
    <property type="match status" value="1"/>
</dbReference>
<protein>
    <recommendedName>
        <fullName evidence="9">Myosin IE</fullName>
    </recommendedName>
</protein>
<dbReference type="PANTHER" id="PTHR14167">
    <property type="entry name" value="SH3 DOMAIN-CONTAINING"/>
    <property type="match status" value="1"/>
</dbReference>
<evidence type="ECO:0000313" key="7">
    <source>
        <dbReference type="EMBL" id="KAG9463087.1"/>
    </source>
</evidence>
<dbReference type="OrthoDB" id="9048342at2759"/>
<dbReference type="EMBL" id="WNTK01008132">
    <property type="protein sequence ID" value="KAG9463087.1"/>
    <property type="molecule type" value="Genomic_DNA"/>
</dbReference>
<evidence type="ECO:0000256" key="3">
    <source>
        <dbReference type="PROSITE-ProRule" id="PRU00192"/>
    </source>
</evidence>
<sequence>STHQDDFFILHETDHDTLLESMFKTELISLLCKRYEEMTRSKLALNFADILQLRVKKEGWGGGGTRTITFLRGQGDIAQFKPGGKALTISVGDGLPKNSKPTRKERFQNRGHRPAPNRPAPSPPGFQRNGAAHVYTEKTRTPTYSQARKQIRAPPTAAIPRQAAPRKSRAPSDHNMEFLNVPDQGVAGAQRRKSVSLRPPPGVGRPKPVVKPAGPRCRAIYQYIGQDVDELCFNVNDVIDILLEDPSGWWKGRLHGKEGLFPGNYVQKI</sequence>
<dbReference type="AlphaFoldDB" id="A0A8J6C4R6"/>
<feature type="domain" description="SH3" evidence="5">
    <location>
        <begin position="212"/>
        <end position="269"/>
    </location>
</feature>
<dbReference type="GO" id="GO:0005516">
    <property type="term" value="F:calmodulin binding"/>
    <property type="evidence" value="ECO:0007669"/>
    <property type="project" value="UniProtKB-KW"/>
</dbReference>
<name>A0A8J6C4R6_ELECQ</name>
<dbReference type="PROSITE" id="PS51757">
    <property type="entry name" value="TH1"/>
    <property type="match status" value="1"/>
</dbReference>
<dbReference type="SUPFAM" id="SSF50044">
    <property type="entry name" value="SH3-domain"/>
    <property type="match status" value="1"/>
</dbReference>
<dbReference type="InterPro" id="IPR036028">
    <property type="entry name" value="SH3-like_dom_sf"/>
</dbReference>
<evidence type="ECO:0000313" key="8">
    <source>
        <dbReference type="Proteomes" id="UP000770717"/>
    </source>
</evidence>
<dbReference type="InterPro" id="IPR010926">
    <property type="entry name" value="Myosin_TH1"/>
</dbReference>
<dbReference type="PRINTS" id="PR00452">
    <property type="entry name" value="SH3DOMAIN"/>
</dbReference>
<reference evidence="7" key="1">
    <citation type="thesis" date="2020" institute="ProQuest LLC" country="789 East Eisenhower Parkway, Ann Arbor, MI, USA">
        <title>Comparative Genomics and Chromosome Evolution.</title>
        <authorList>
            <person name="Mudd A.B."/>
        </authorList>
    </citation>
    <scope>NUCLEOTIDE SEQUENCE</scope>
    <source>
        <strain evidence="7">HN-11 Male</strain>
        <tissue evidence="7">Kidney and liver</tissue>
    </source>
</reference>
<dbReference type="Proteomes" id="UP000770717">
    <property type="component" value="Unassembled WGS sequence"/>
</dbReference>